<dbReference type="RefSeq" id="WP_147804736.1">
    <property type="nucleotide sequence ID" value="NZ_CP144914.1"/>
</dbReference>
<dbReference type="AlphaFoldDB" id="A0A5C7FE18"/>
<organism evidence="2 3">
    <name type="scientific">Alkalicoccus halolimnae</name>
    <dbReference type="NCBI Taxonomy" id="1667239"/>
    <lineage>
        <taxon>Bacteria</taxon>
        <taxon>Bacillati</taxon>
        <taxon>Bacillota</taxon>
        <taxon>Bacilli</taxon>
        <taxon>Bacillales</taxon>
        <taxon>Bacillaceae</taxon>
        <taxon>Alkalicoccus</taxon>
    </lineage>
</organism>
<evidence type="ECO:0000256" key="1">
    <source>
        <dbReference type="SAM" id="Phobius"/>
    </source>
</evidence>
<feature type="transmembrane region" description="Helical" evidence="1">
    <location>
        <begin position="50"/>
        <end position="71"/>
    </location>
</feature>
<evidence type="ECO:0000313" key="2">
    <source>
        <dbReference type="EMBL" id="WWD78982.1"/>
    </source>
</evidence>
<feature type="transmembrane region" description="Helical" evidence="1">
    <location>
        <begin position="83"/>
        <end position="105"/>
    </location>
</feature>
<dbReference type="EMBL" id="CP144914">
    <property type="protein sequence ID" value="WWD78982.1"/>
    <property type="molecule type" value="Genomic_DNA"/>
</dbReference>
<keyword evidence="1" id="KW-0472">Membrane</keyword>
<evidence type="ECO:0000313" key="3">
    <source>
        <dbReference type="Proteomes" id="UP000321816"/>
    </source>
</evidence>
<dbReference type="KEGG" id="ahal:FTX54_011165"/>
<sequence>MTKSKFFQRIFTAFLSTIVFAVPVAAFNYIPPAQQMESTVYSSFTELFLMYAAYSLVIFLLGGVPFSIIVDKIINKKGLNSKYPVYVLIYTLGGIAMNIWFFLALFNPYGVVWDHSLTLLLMGIGASLIFLHMSYLTNKIIN</sequence>
<proteinExistence type="predicted"/>
<keyword evidence="3" id="KW-1185">Reference proteome</keyword>
<keyword evidence="1" id="KW-1133">Transmembrane helix</keyword>
<dbReference type="Proteomes" id="UP000321816">
    <property type="component" value="Chromosome"/>
</dbReference>
<protein>
    <submittedName>
        <fullName evidence="2">Uncharacterized protein</fullName>
    </submittedName>
</protein>
<keyword evidence="1" id="KW-0812">Transmembrane</keyword>
<reference evidence="2 3" key="1">
    <citation type="submission" date="2024-01" db="EMBL/GenBank/DDBJ databases">
        <title>Complete Genome Sequence of Alkalicoccus halolimnae BZ-SZ-XJ29T, a Moderately Halophilic Bacterium Isolated from a Salt Lake.</title>
        <authorList>
            <person name="Zhao B."/>
        </authorList>
    </citation>
    <scope>NUCLEOTIDE SEQUENCE [LARGE SCALE GENOMIC DNA]</scope>
    <source>
        <strain evidence="2 3">BZ-SZ-XJ29</strain>
    </source>
</reference>
<feature type="transmembrane region" description="Helical" evidence="1">
    <location>
        <begin position="117"/>
        <end position="136"/>
    </location>
</feature>
<accession>A0A5C7FE18</accession>
<name>A0A5C7FE18_9BACI</name>
<gene>
    <name evidence="2" type="ORF">FTX54_011165</name>
</gene>
<dbReference type="OrthoDB" id="9816425at2"/>